<proteinExistence type="predicted"/>
<dbReference type="Pfam" id="PF20700">
    <property type="entry name" value="Mutator"/>
    <property type="match status" value="1"/>
</dbReference>
<dbReference type="Proteomes" id="UP001150055">
    <property type="component" value="Unassembled WGS sequence"/>
</dbReference>
<protein>
    <recommendedName>
        <fullName evidence="1">Mutator-like transposase domain-containing protein</fullName>
    </recommendedName>
</protein>
<feature type="domain" description="Mutator-like transposase" evidence="1">
    <location>
        <begin position="1"/>
        <end position="88"/>
    </location>
</feature>
<comment type="caution">
    <text evidence="2">The sequence shown here is derived from an EMBL/GenBank/DDBJ whole genome shotgun (WGS) entry which is preliminary data.</text>
</comment>
<sequence length="89" mass="9871">KEECLNHLSKRVGTSLRNLVSEEKARGVTLGGKAVGALKDSTIIKLQSYYHKAIKENMPDIPATQKAIMATLDHMNSTDQKPKHQKCPE</sequence>
<gene>
    <name evidence="2" type="ORF">M0O54_20020</name>
</gene>
<feature type="non-terminal residue" evidence="2">
    <location>
        <position position="1"/>
    </location>
</feature>
<dbReference type="EMBL" id="JALNTG010000177">
    <property type="protein sequence ID" value="MDD9322358.1"/>
    <property type="molecule type" value="Genomic_DNA"/>
</dbReference>
<dbReference type="RefSeq" id="WP_274579457.1">
    <property type="nucleotide sequence ID" value="NZ_JALNTG010000177.1"/>
</dbReference>
<reference evidence="2" key="1">
    <citation type="submission" date="2022-12" db="EMBL/GenBank/DDBJ databases">
        <title>Acinetobacter lactucae: Emerging opportunistic pathogenic species of genus Acinetobacter isolated from immunocompromised patients in clinical settings of India.</title>
        <authorList>
            <person name="Amar A.K."/>
            <person name="Sawant A.R."/>
            <person name="Meera M."/>
            <person name="Tomar A."/>
            <person name="Sistla S."/>
            <person name="Prashanth K."/>
        </authorList>
    </citation>
    <scope>NUCLEOTIDE SEQUENCE</scope>
    <source>
        <strain evidence="2">PKAL1828C</strain>
    </source>
</reference>
<name>A0AB35K6I0_9GAMM</name>
<organism evidence="2 3">
    <name type="scientific">Acinetobacter lactucae</name>
    <dbReference type="NCBI Taxonomy" id="1785128"/>
    <lineage>
        <taxon>Bacteria</taxon>
        <taxon>Pseudomonadati</taxon>
        <taxon>Pseudomonadota</taxon>
        <taxon>Gammaproteobacteria</taxon>
        <taxon>Moraxellales</taxon>
        <taxon>Moraxellaceae</taxon>
        <taxon>Acinetobacter</taxon>
        <taxon>Acinetobacter calcoaceticus/baumannii complex</taxon>
    </lineage>
</organism>
<evidence type="ECO:0000259" key="1">
    <source>
        <dbReference type="Pfam" id="PF20700"/>
    </source>
</evidence>
<feature type="non-terminal residue" evidence="2">
    <location>
        <position position="89"/>
    </location>
</feature>
<dbReference type="AlphaFoldDB" id="A0AB35K6I0"/>
<evidence type="ECO:0000313" key="2">
    <source>
        <dbReference type="EMBL" id="MDD9322358.1"/>
    </source>
</evidence>
<evidence type="ECO:0000313" key="3">
    <source>
        <dbReference type="Proteomes" id="UP001150055"/>
    </source>
</evidence>
<accession>A0AB35K6I0</accession>
<dbReference type="InterPro" id="IPR049012">
    <property type="entry name" value="Mutator_transp_dom"/>
</dbReference>